<dbReference type="Gene3D" id="2.60.40.10">
    <property type="entry name" value="Immunoglobulins"/>
    <property type="match status" value="2"/>
</dbReference>
<dbReference type="Pfam" id="PF00630">
    <property type="entry name" value="Filamin"/>
    <property type="match status" value="2"/>
</dbReference>
<dbReference type="GO" id="GO:0030036">
    <property type="term" value="P:actin cytoskeleton organization"/>
    <property type="evidence" value="ECO:0007669"/>
    <property type="project" value="InterPro"/>
</dbReference>
<organism evidence="5 6">
    <name type="scientific">Clytia hemisphaerica</name>
    <dbReference type="NCBI Taxonomy" id="252671"/>
    <lineage>
        <taxon>Eukaryota</taxon>
        <taxon>Metazoa</taxon>
        <taxon>Cnidaria</taxon>
        <taxon>Hydrozoa</taxon>
        <taxon>Hydroidolina</taxon>
        <taxon>Leptothecata</taxon>
        <taxon>Obeliida</taxon>
        <taxon>Clytiidae</taxon>
        <taxon>Clytia</taxon>
    </lineage>
</organism>
<proteinExistence type="inferred from homology"/>
<evidence type="ECO:0000313" key="5">
    <source>
        <dbReference type="EnsemblMetazoa" id="CLYHEMP021207.2"/>
    </source>
</evidence>
<dbReference type="SMART" id="SM00557">
    <property type="entry name" value="IG_FLMN"/>
    <property type="match status" value="2"/>
</dbReference>
<evidence type="ECO:0000313" key="6">
    <source>
        <dbReference type="Proteomes" id="UP000594262"/>
    </source>
</evidence>
<evidence type="ECO:0000256" key="3">
    <source>
        <dbReference type="PROSITE-ProRule" id="PRU00087"/>
    </source>
</evidence>
<dbReference type="InterPro" id="IPR014756">
    <property type="entry name" value="Ig_E-set"/>
</dbReference>
<dbReference type="PANTHER" id="PTHR38537:SF8">
    <property type="entry name" value="FILAMIN-A"/>
    <property type="match status" value="1"/>
</dbReference>
<dbReference type="EnsemblMetazoa" id="CLYHEMT021207.2">
    <property type="protein sequence ID" value="CLYHEMP021207.2"/>
    <property type="gene ID" value="CLYHEMG021207"/>
</dbReference>
<keyword evidence="2" id="KW-0677">Repeat</keyword>
<feature type="repeat" description="Filamin" evidence="3">
    <location>
        <begin position="94"/>
        <end position="190"/>
    </location>
</feature>
<name>A0A7M5XCT0_9CNID</name>
<feature type="region of interest" description="Disordered" evidence="4">
    <location>
        <begin position="1"/>
        <end position="20"/>
    </location>
</feature>
<evidence type="ECO:0000256" key="2">
    <source>
        <dbReference type="ARBA" id="ARBA00022737"/>
    </source>
</evidence>
<dbReference type="PANTHER" id="PTHR38537">
    <property type="entry name" value="JITTERBUG, ISOFORM N"/>
    <property type="match status" value="1"/>
</dbReference>
<dbReference type="InterPro" id="IPR013783">
    <property type="entry name" value="Ig-like_fold"/>
</dbReference>
<dbReference type="PROSITE" id="PS50194">
    <property type="entry name" value="FILAMIN_REPEAT"/>
    <property type="match status" value="2"/>
</dbReference>
<dbReference type="InterPro" id="IPR017868">
    <property type="entry name" value="Filamin/ABP280_repeat-like"/>
</dbReference>
<feature type="repeat" description="Filamin" evidence="3">
    <location>
        <begin position="1"/>
        <end position="93"/>
    </location>
</feature>
<evidence type="ECO:0000256" key="4">
    <source>
        <dbReference type="SAM" id="MobiDB-lite"/>
    </source>
</evidence>
<evidence type="ECO:0000256" key="1">
    <source>
        <dbReference type="ARBA" id="ARBA00009238"/>
    </source>
</evidence>
<comment type="similarity">
    <text evidence="1">Belongs to the filamin family.</text>
</comment>
<protein>
    <submittedName>
        <fullName evidence="5">Uncharacterized protein</fullName>
    </submittedName>
</protein>
<dbReference type="SUPFAM" id="SSF81296">
    <property type="entry name" value="E set domains"/>
    <property type="match status" value="2"/>
</dbReference>
<dbReference type="OrthoDB" id="6018813at2759"/>
<dbReference type="AlphaFoldDB" id="A0A7M5XCT0"/>
<dbReference type="InterPro" id="IPR001298">
    <property type="entry name" value="Filamin/ABP280_rpt"/>
</dbReference>
<dbReference type="InterPro" id="IPR044801">
    <property type="entry name" value="Filamin"/>
</dbReference>
<sequence>MTSTQSVVVGGEGIKEGTAGQPVTFHLDGRNAGPGQLSCRCRAPSGQMTYVLISDNKDGTYTVDLNASEPGLHTVEVEWDGQPIPGSPFLVRIMQAPDMKKVRAHGPGLLSGIINQFNGNFQVDSKGAGPGTMKVRIHGPKGAFKVEMYRDNPKDRSINVRYNPSEPGLYTANIYWSDEHIVGSPFEIFVAKNEQELNEWRRKAEQSHNGY</sequence>
<accession>A0A7M5XCT0</accession>
<reference evidence="5" key="1">
    <citation type="submission" date="2021-01" db="UniProtKB">
        <authorList>
            <consortium name="EnsemblMetazoa"/>
        </authorList>
    </citation>
    <scope>IDENTIFICATION</scope>
</reference>
<dbReference type="Proteomes" id="UP000594262">
    <property type="component" value="Unplaced"/>
</dbReference>
<dbReference type="GO" id="GO:0051015">
    <property type="term" value="F:actin filament binding"/>
    <property type="evidence" value="ECO:0007669"/>
    <property type="project" value="InterPro"/>
</dbReference>
<keyword evidence="6" id="KW-1185">Reference proteome</keyword>